<evidence type="ECO:0000313" key="2">
    <source>
        <dbReference type="Proteomes" id="UP000178911"/>
    </source>
</evidence>
<dbReference type="Pfam" id="PF02583">
    <property type="entry name" value="Trns_repr_metal"/>
    <property type="match status" value="1"/>
</dbReference>
<dbReference type="GO" id="GO:0046872">
    <property type="term" value="F:metal ion binding"/>
    <property type="evidence" value="ECO:0007669"/>
    <property type="project" value="InterPro"/>
</dbReference>
<dbReference type="GO" id="GO:0045892">
    <property type="term" value="P:negative regulation of DNA-templated transcription"/>
    <property type="evidence" value="ECO:0007669"/>
    <property type="project" value="UniProtKB-ARBA"/>
</dbReference>
<sequence>MENQNLKKRLIKRLRIIAGQIRGIEKMVEQDKYCVDIITQSLAVKEALSGIENIVLEKHLSTHVVKQMKSNQTEKAIREILEIHRLSKRK</sequence>
<dbReference type="PANTHER" id="PTHR33677">
    <property type="entry name" value="TRANSCRIPTIONAL REPRESSOR FRMR-RELATED"/>
    <property type="match status" value="1"/>
</dbReference>
<dbReference type="Proteomes" id="UP000178911">
    <property type="component" value="Unassembled WGS sequence"/>
</dbReference>
<evidence type="ECO:0008006" key="3">
    <source>
        <dbReference type="Google" id="ProtNLM"/>
    </source>
</evidence>
<proteinExistence type="predicted"/>
<reference evidence="1 2" key="1">
    <citation type="journal article" date="2016" name="Nat. Commun.">
        <title>Thousands of microbial genomes shed light on interconnected biogeochemical processes in an aquifer system.</title>
        <authorList>
            <person name="Anantharaman K."/>
            <person name="Brown C.T."/>
            <person name="Hug L.A."/>
            <person name="Sharon I."/>
            <person name="Castelle C.J."/>
            <person name="Probst A.J."/>
            <person name="Thomas B.C."/>
            <person name="Singh A."/>
            <person name="Wilkins M.J."/>
            <person name="Karaoz U."/>
            <person name="Brodie E.L."/>
            <person name="Williams K.H."/>
            <person name="Hubbard S.S."/>
            <person name="Banfield J.F."/>
        </authorList>
    </citation>
    <scope>NUCLEOTIDE SEQUENCE [LARGE SCALE GENOMIC DNA]</scope>
</reference>
<protein>
    <recommendedName>
        <fullName evidence="3">Transcriptional regulator</fullName>
    </recommendedName>
</protein>
<dbReference type="PANTHER" id="PTHR33677:SF3">
    <property type="entry name" value="COPPER-SENSING TRANSCRIPTIONAL REPRESSOR RICR"/>
    <property type="match status" value="1"/>
</dbReference>
<name>A0A1F8GDM0_9BACT</name>
<accession>A0A1F8GDM0</accession>
<comment type="caution">
    <text evidence="1">The sequence shown here is derived from an EMBL/GenBank/DDBJ whole genome shotgun (WGS) entry which is preliminary data.</text>
</comment>
<dbReference type="InterPro" id="IPR038390">
    <property type="entry name" value="Metal_Tscrpt_repr_sf"/>
</dbReference>
<dbReference type="AlphaFoldDB" id="A0A1F8GDM0"/>
<dbReference type="STRING" id="1802695.A3A13_04670"/>
<dbReference type="EMBL" id="MGKJ01000020">
    <property type="protein sequence ID" value="OGN23381.1"/>
    <property type="molecule type" value="Genomic_DNA"/>
</dbReference>
<dbReference type="CDD" id="cd10148">
    <property type="entry name" value="CsoR-like_DUF156"/>
    <property type="match status" value="1"/>
</dbReference>
<dbReference type="GO" id="GO:0003677">
    <property type="term" value="F:DNA binding"/>
    <property type="evidence" value="ECO:0007669"/>
    <property type="project" value="InterPro"/>
</dbReference>
<organism evidence="1 2">
    <name type="scientific">Candidatus Yanofskybacteria bacterium RIFCSPLOWO2_01_FULL_43_22</name>
    <dbReference type="NCBI Taxonomy" id="1802695"/>
    <lineage>
        <taxon>Bacteria</taxon>
        <taxon>Candidatus Yanofskyibacteriota</taxon>
    </lineage>
</organism>
<gene>
    <name evidence="1" type="ORF">A3A13_04670</name>
</gene>
<dbReference type="Gene3D" id="1.20.58.1000">
    <property type="entry name" value="Metal-sensitive repressor, helix protomer"/>
    <property type="match status" value="1"/>
</dbReference>
<dbReference type="InterPro" id="IPR003735">
    <property type="entry name" value="Metal_Tscrpt_repr"/>
</dbReference>
<evidence type="ECO:0000313" key="1">
    <source>
        <dbReference type="EMBL" id="OGN23381.1"/>
    </source>
</evidence>